<protein>
    <submittedName>
        <fullName evidence="1">DNA uptake protein ComE-like DNA-binding protein</fullName>
    </submittedName>
</protein>
<dbReference type="InterPro" id="IPR010994">
    <property type="entry name" value="RuvA_2-like"/>
</dbReference>
<dbReference type="AlphaFoldDB" id="A0A840EPR2"/>
<dbReference type="PANTHER" id="PTHR21180">
    <property type="entry name" value="ENDONUCLEASE/EXONUCLEASE/PHOSPHATASE FAMILY DOMAIN-CONTAINING PROTEIN 1"/>
    <property type="match status" value="1"/>
</dbReference>
<comment type="caution">
    <text evidence="1">The sequence shown here is derived from an EMBL/GenBank/DDBJ whole genome shotgun (WGS) entry which is preliminary data.</text>
</comment>
<reference evidence="1 2" key="1">
    <citation type="submission" date="2020-08" db="EMBL/GenBank/DDBJ databases">
        <title>Genomic Encyclopedia of Type Strains, Phase IV (KMG-IV): sequencing the most valuable type-strain genomes for metagenomic binning, comparative biology and taxonomic classification.</title>
        <authorList>
            <person name="Goeker M."/>
        </authorList>
    </citation>
    <scope>NUCLEOTIDE SEQUENCE [LARGE SCALE GENOMIC DNA]</scope>
    <source>
        <strain evidence="1 2">DSM 29568</strain>
    </source>
</reference>
<dbReference type="GO" id="GO:0015628">
    <property type="term" value="P:protein secretion by the type II secretion system"/>
    <property type="evidence" value="ECO:0007669"/>
    <property type="project" value="TreeGrafter"/>
</dbReference>
<name>A0A840EPR2_9FLAO</name>
<dbReference type="RefSeq" id="WP_183476823.1">
    <property type="nucleotide sequence ID" value="NZ_JACIFO010000003.1"/>
</dbReference>
<dbReference type="SUPFAM" id="SSF47781">
    <property type="entry name" value="RuvA domain 2-like"/>
    <property type="match status" value="2"/>
</dbReference>
<dbReference type="InterPro" id="IPR051675">
    <property type="entry name" value="Endo/Exo/Phosphatase_dom_1"/>
</dbReference>
<dbReference type="GO" id="GO:0003677">
    <property type="term" value="F:DNA binding"/>
    <property type="evidence" value="ECO:0007669"/>
    <property type="project" value="UniProtKB-KW"/>
</dbReference>
<dbReference type="Proteomes" id="UP000553034">
    <property type="component" value="Unassembled WGS sequence"/>
</dbReference>
<dbReference type="Pfam" id="PF12836">
    <property type="entry name" value="HHH_3"/>
    <property type="match status" value="2"/>
</dbReference>
<evidence type="ECO:0000313" key="1">
    <source>
        <dbReference type="EMBL" id="MBB4118593.1"/>
    </source>
</evidence>
<dbReference type="EMBL" id="JACIFO010000003">
    <property type="protein sequence ID" value="MBB4118593.1"/>
    <property type="molecule type" value="Genomic_DNA"/>
</dbReference>
<proteinExistence type="predicted"/>
<keyword evidence="2" id="KW-1185">Reference proteome</keyword>
<accession>A0A840EPR2</accession>
<evidence type="ECO:0000313" key="2">
    <source>
        <dbReference type="Proteomes" id="UP000553034"/>
    </source>
</evidence>
<dbReference type="GO" id="GO:0015627">
    <property type="term" value="C:type II protein secretion system complex"/>
    <property type="evidence" value="ECO:0007669"/>
    <property type="project" value="TreeGrafter"/>
</dbReference>
<sequence length="294" mass="33854">MKKLKPHYVLTQSQRNGVFALAAVIVLVLLGIVLLPSFFTKPVFADKNLEKLRMQVDSLRRIDSIEKVKRQQKIYPFNPNFISDYKGYTLGMTPEEIDRLHAFRAEGKWINSSADFKRVTKVPDSIFLKIAPFFKFPDWVVQKQKKNAEKSSTKVKLSYADKVDLNKVTQADLQNISGVGEVLSLRIIRYRNKLGGFVDDIQLKDIYGLKTATRIKILEKFTVKSGVKPQKINLNTASVLDLVEVVYFDYELARAIVTYRKLHEGIQDFEELTKIEGFPAYKLDRIKLYLAIEK</sequence>
<keyword evidence="1" id="KW-0238">DNA-binding</keyword>
<dbReference type="Gene3D" id="1.10.150.280">
    <property type="entry name" value="AF1531-like domain"/>
    <property type="match status" value="2"/>
</dbReference>
<gene>
    <name evidence="1" type="ORF">GGR32_000873</name>
</gene>
<organism evidence="1 2">
    <name type="scientific">Mesonia hippocampi</name>
    <dbReference type="NCBI Taxonomy" id="1628250"/>
    <lineage>
        <taxon>Bacteria</taxon>
        <taxon>Pseudomonadati</taxon>
        <taxon>Bacteroidota</taxon>
        <taxon>Flavobacteriia</taxon>
        <taxon>Flavobacteriales</taxon>
        <taxon>Flavobacteriaceae</taxon>
        <taxon>Mesonia</taxon>
    </lineage>
</organism>
<dbReference type="PANTHER" id="PTHR21180:SF32">
    <property type="entry name" value="ENDONUCLEASE_EXONUCLEASE_PHOSPHATASE FAMILY DOMAIN-CONTAINING PROTEIN 1"/>
    <property type="match status" value="1"/>
</dbReference>